<accession>A0A2W5N698</accession>
<protein>
    <submittedName>
        <fullName evidence="1">Uncharacterized protein</fullName>
    </submittedName>
</protein>
<gene>
    <name evidence="1" type="ORF">DI551_01195</name>
</gene>
<reference evidence="1 2" key="1">
    <citation type="submission" date="2017-08" db="EMBL/GenBank/DDBJ databases">
        <title>Infants hospitalized years apart are colonized by the same room-sourced microbial strains.</title>
        <authorList>
            <person name="Brooks B."/>
            <person name="Olm M.R."/>
            <person name="Firek B.A."/>
            <person name="Baker R."/>
            <person name="Thomas B.C."/>
            <person name="Morowitz M.J."/>
            <person name="Banfield J.F."/>
        </authorList>
    </citation>
    <scope>NUCLEOTIDE SEQUENCE [LARGE SCALE GENOMIC DNA]</scope>
    <source>
        <strain evidence="1">S2_005_002_R2_29</strain>
    </source>
</reference>
<dbReference type="AlphaFoldDB" id="A0A2W5N698"/>
<proteinExistence type="predicted"/>
<dbReference type="Proteomes" id="UP000249417">
    <property type="component" value="Unassembled WGS sequence"/>
</dbReference>
<organism evidence="1 2">
    <name type="scientific">Micavibrio aeruginosavorus</name>
    <dbReference type="NCBI Taxonomy" id="349221"/>
    <lineage>
        <taxon>Bacteria</taxon>
        <taxon>Pseudomonadati</taxon>
        <taxon>Bdellovibrionota</taxon>
        <taxon>Bdellovibrionia</taxon>
        <taxon>Bdellovibrionales</taxon>
        <taxon>Pseudobdellovibrionaceae</taxon>
        <taxon>Micavibrio</taxon>
    </lineage>
</organism>
<evidence type="ECO:0000313" key="1">
    <source>
        <dbReference type="EMBL" id="PZQ48614.1"/>
    </source>
</evidence>
<dbReference type="EMBL" id="QFQB01000004">
    <property type="protein sequence ID" value="PZQ48614.1"/>
    <property type="molecule type" value="Genomic_DNA"/>
</dbReference>
<name>A0A2W5N698_9BACT</name>
<evidence type="ECO:0000313" key="2">
    <source>
        <dbReference type="Proteomes" id="UP000249417"/>
    </source>
</evidence>
<sequence>MKKHLAPLLMLAACAGDQGFEPVDPSLLAANAYEPEKWNDISNEDLARLSHLYGPAIDKIIAPSFEGTDLPATGAERAFHAALIVHSYMQDYLPSQYSALAQALSQWFDLDPSKTATMILDMRNVYKPQGYQLKNNCYAYEANNRVKASRNTPFNAIPGHAAFGPNALKVETRIAANFNAYKNAVIHGAEGDGLLYTGQKQQSRAGFYRVAFFIRPIAHDVQDIRNGLKFHFMRQDRSGLWSQKDGSANVTNLDNSGQPITDPQKADVGRYKFIGYFLVPRGGINTGAPAP</sequence>
<comment type="caution">
    <text evidence="1">The sequence shown here is derived from an EMBL/GenBank/DDBJ whole genome shotgun (WGS) entry which is preliminary data.</text>
</comment>